<proteinExistence type="inferred from homology"/>
<comment type="similarity">
    <text evidence="5">Belongs to the class-II pyridoxal-phosphate-dependent aminotransferase family. MalY/PatB cystathionine beta-lyase subfamily.</text>
</comment>
<evidence type="ECO:0000313" key="7">
    <source>
        <dbReference type="EMBL" id="HJE39194.1"/>
    </source>
</evidence>
<dbReference type="AlphaFoldDB" id="A0A4Q0U9B2"/>
<evidence type="ECO:0000256" key="5">
    <source>
        <dbReference type="ARBA" id="ARBA00037974"/>
    </source>
</evidence>
<dbReference type="Pfam" id="PF00155">
    <property type="entry name" value="Aminotran_1_2"/>
    <property type="match status" value="1"/>
</dbReference>
<dbReference type="Proteomes" id="UP000711407">
    <property type="component" value="Unassembled WGS sequence"/>
</dbReference>
<name>A0A4Q0U9B2_9BACT</name>
<dbReference type="Gene3D" id="3.90.1150.10">
    <property type="entry name" value="Aspartate Aminotransferase, domain 1"/>
    <property type="match status" value="1"/>
</dbReference>
<sequence length="392" mass="44482">MEHTFDFDEIIDQSGSCAMKYEQLGQLFGRCDLRPLWIADMDFACHPAIQEAMMKRFAHPIYGYTATPDSYWQSIIDWLWSRHGVRVSREELIFAPGVVKALAFCVNFFTRQGDHIIIQEPVYHPFRMVIEANGRVVSNNRLVHVSDGDYVIDYDDLEEKMADPQTKMMILCNPHNPAGVQWTSESLQRVARMAKKHGVIVVSDEIHGDLMLWGQKHQPFVESCPEAAEVGIWLGAPSKTFNIPGFASSWIMIRNEALRIPFYSWLDANEFSDPTFTAVLAAETAYRYGGEWLDALIPYIQDNIIAVEEFMASRLPQVKVHRPQASFLVWLDMRELGLTQQQVMDALVNKAHLALNNGTMFGEDGDGFVRLNVATPRRCLVEALEAMAGAFS</sequence>
<dbReference type="InterPro" id="IPR015424">
    <property type="entry name" value="PyrdxlP-dep_Trfase"/>
</dbReference>
<keyword evidence="3" id="KW-0663">Pyridoxal phosphate</keyword>
<dbReference type="GO" id="GO:0047804">
    <property type="term" value="F:cysteine-S-conjugate beta-lyase activity"/>
    <property type="evidence" value="ECO:0007669"/>
    <property type="project" value="UniProtKB-EC"/>
</dbReference>
<dbReference type="NCBIfam" id="TIGR04350">
    <property type="entry name" value="C_S_lyase_PatB"/>
    <property type="match status" value="1"/>
</dbReference>
<dbReference type="InterPro" id="IPR015421">
    <property type="entry name" value="PyrdxlP-dep_Trfase_major"/>
</dbReference>
<reference evidence="7" key="2">
    <citation type="submission" date="2021-09" db="EMBL/GenBank/DDBJ databases">
        <authorList>
            <person name="Gilroy R."/>
        </authorList>
    </citation>
    <scope>NUCLEOTIDE SEQUENCE</scope>
    <source>
        <strain evidence="7">4100</strain>
    </source>
</reference>
<comment type="caution">
    <text evidence="7">The sequence shown here is derived from an EMBL/GenBank/DDBJ whole genome shotgun (WGS) entry which is preliminary data.</text>
</comment>
<evidence type="ECO:0000259" key="6">
    <source>
        <dbReference type="Pfam" id="PF00155"/>
    </source>
</evidence>
<dbReference type="GO" id="GO:0030170">
    <property type="term" value="F:pyridoxal phosphate binding"/>
    <property type="evidence" value="ECO:0007669"/>
    <property type="project" value="InterPro"/>
</dbReference>
<dbReference type="PANTHER" id="PTHR43525:SF1">
    <property type="entry name" value="PROTEIN MALY"/>
    <property type="match status" value="1"/>
</dbReference>
<protein>
    <recommendedName>
        <fullName evidence="2">cysteine-S-conjugate beta-lyase</fullName>
        <ecNumber evidence="2">4.4.1.13</ecNumber>
    </recommendedName>
</protein>
<dbReference type="InterPro" id="IPR015422">
    <property type="entry name" value="PyrdxlP-dep_Trfase_small"/>
</dbReference>
<evidence type="ECO:0000256" key="4">
    <source>
        <dbReference type="ARBA" id="ARBA00023239"/>
    </source>
</evidence>
<reference evidence="7" key="1">
    <citation type="journal article" date="2021" name="PeerJ">
        <title>Extensive microbial diversity within the chicken gut microbiome revealed by metagenomics and culture.</title>
        <authorList>
            <person name="Gilroy R."/>
            <person name="Ravi A."/>
            <person name="Getino M."/>
            <person name="Pursley I."/>
            <person name="Horton D.L."/>
            <person name="Alikhan N.F."/>
            <person name="Baker D."/>
            <person name="Gharbi K."/>
            <person name="Hall N."/>
            <person name="Watson M."/>
            <person name="Adriaenssens E.M."/>
            <person name="Foster-Nyarko E."/>
            <person name="Jarju S."/>
            <person name="Secka A."/>
            <person name="Antonio M."/>
            <person name="Oren A."/>
            <person name="Chaudhuri R.R."/>
            <person name="La Ragione R."/>
            <person name="Hildebrand F."/>
            <person name="Pallen M.J."/>
        </authorList>
    </citation>
    <scope>NUCLEOTIDE SEQUENCE</scope>
    <source>
        <strain evidence="7">4100</strain>
    </source>
</reference>
<evidence type="ECO:0000256" key="1">
    <source>
        <dbReference type="ARBA" id="ARBA00001933"/>
    </source>
</evidence>
<dbReference type="CDD" id="cd00609">
    <property type="entry name" value="AAT_like"/>
    <property type="match status" value="1"/>
</dbReference>
<evidence type="ECO:0000313" key="8">
    <source>
        <dbReference type="Proteomes" id="UP000711407"/>
    </source>
</evidence>
<dbReference type="Gene3D" id="3.40.640.10">
    <property type="entry name" value="Type I PLP-dependent aspartate aminotransferase-like (Major domain)"/>
    <property type="match status" value="1"/>
</dbReference>
<gene>
    <name evidence="7" type="ORF">K8V47_05490</name>
</gene>
<dbReference type="SUPFAM" id="SSF53383">
    <property type="entry name" value="PLP-dependent transferases"/>
    <property type="match status" value="1"/>
</dbReference>
<dbReference type="InterPro" id="IPR004839">
    <property type="entry name" value="Aminotransferase_I/II_large"/>
</dbReference>
<dbReference type="InterPro" id="IPR027619">
    <property type="entry name" value="C-S_lyase_PatB-like"/>
</dbReference>
<dbReference type="EMBL" id="DYXT01000028">
    <property type="protein sequence ID" value="HJE39194.1"/>
    <property type="molecule type" value="Genomic_DNA"/>
</dbReference>
<dbReference type="EC" id="4.4.1.13" evidence="2"/>
<dbReference type="InterPro" id="IPR051798">
    <property type="entry name" value="Class-II_PLP-Dep_Aminotrans"/>
</dbReference>
<organism evidence="7 8">
    <name type="scientific">Candidatus Amulumruptor caecigallinarius</name>
    <dbReference type="NCBI Taxonomy" id="2109911"/>
    <lineage>
        <taxon>Bacteria</taxon>
        <taxon>Pseudomonadati</taxon>
        <taxon>Bacteroidota</taxon>
        <taxon>Bacteroidia</taxon>
        <taxon>Bacteroidales</taxon>
        <taxon>Muribaculaceae</taxon>
        <taxon>Candidatus Amulumruptor</taxon>
    </lineage>
</organism>
<accession>A0A4Q0U9B2</accession>
<evidence type="ECO:0000256" key="3">
    <source>
        <dbReference type="ARBA" id="ARBA00022898"/>
    </source>
</evidence>
<evidence type="ECO:0000256" key="2">
    <source>
        <dbReference type="ARBA" id="ARBA00012224"/>
    </source>
</evidence>
<dbReference type="PANTHER" id="PTHR43525">
    <property type="entry name" value="PROTEIN MALY"/>
    <property type="match status" value="1"/>
</dbReference>
<keyword evidence="4 7" id="KW-0456">Lyase</keyword>
<comment type="cofactor">
    <cofactor evidence="1">
        <name>pyridoxal 5'-phosphate</name>
        <dbReference type="ChEBI" id="CHEBI:597326"/>
    </cofactor>
</comment>
<feature type="domain" description="Aminotransferase class I/classII large" evidence="6">
    <location>
        <begin position="61"/>
        <end position="382"/>
    </location>
</feature>